<dbReference type="SUPFAM" id="SSF51419">
    <property type="entry name" value="PLP-binding barrel"/>
    <property type="match status" value="1"/>
</dbReference>
<keyword evidence="2 4" id="KW-0456">Lyase</keyword>
<dbReference type="Pfam" id="PF14031">
    <property type="entry name" value="D-ser_dehydrat"/>
    <property type="match status" value="1"/>
</dbReference>
<dbReference type="InterPro" id="IPR029066">
    <property type="entry name" value="PLP-binding_barrel"/>
</dbReference>
<evidence type="ECO:0000313" key="4">
    <source>
        <dbReference type="EMBL" id="QJR16220.1"/>
    </source>
</evidence>
<sequence>MLTDLDTPALILDAQKVKANCDHLRTRLQSMGVSLRPHVKTAKSLEVVRMAHGGGTGPITVSTLKEAEFFFSHGFKDILYAVGIAPNKFARAAALKRAGCTLSVVLDGVQAAKAFKEFCSAESLAIPALIEIDTDDHRAGVKPDAPELTDIGAILGSQLGGVMTHCGNSYISKSTDEIRGWAKTEREGIVHSSGRLRAAGHAAPVASVGSTPTAMFGETFAGLTEVRAGVYVFHDLVMAGLGVCRTDEIAMSVLASVIGHQAQKGWIITDAGWMALSRDRGTAKQAVDQGYGLVCDVDGRALGDLVVIDANQEHGVIARRGGLPAKLEDFPVGKMVRVLPNHACATGAQHGAYQVVNGSTAVAATWERFNGW</sequence>
<evidence type="ECO:0000256" key="1">
    <source>
        <dbReference type="ARBA" id="ARBA00005323"/>
    </source>
</evidence>
<proteinExistence type="inferred from homology"/>
<dbReference type="Pfam" id="PF01168">
    <property type="entry name" value="Ala_racemase_N"/>
    <property type="match status" value="1"/>
</dbReference>
<dbReference type="InterPro" id="IPR051466">
    <property type="entry name" value="D-amino_acid_metab_enzyme"/>
</dbReference>
<dbReference type="RefSeq" id="WP_171164152.1">
    <property type="nucleotide sequence ID" value="NZ_CP053073.1"/>
</dbReference>
<evidence type="ECO:0000313" key="5">
    <source>
        <dbReference type="Proteomes" id="UP000503096"/>
    </source>
</evidence>
<dbReference type="Gene3D" id="3.20.20.10">
    <property type="entry name" value="Alanine racemase"/>
    <property type="match status" value="1"/>
</dbReference>
<name>A0A6M4H9F2_9PROT</name>
<dbReference type="Proteomes" id="UP000503096">
    <property type="component" value="Chromosome"/>
</dbReference>
<accession>A0A6M4H9F2</accession>
<dbReference type="InParanoid" id="A0A6M4H9F2"/>
<dbReference type="GO" id="GO:0008721">
    <property type="term" value="F:D-serine ammonia-lyase activity"/>
    <property type="evidence" value="ECO:0007669"/>
    <property type="project" value="TreeGrafter"/>
</dbReference>
<dbReference type="KEGG" id="upl:DSM104440_03049"/>
<evidence type="ECO:0000256" key="2">
    <source>
        <dbReference type="ARBA" id="ARBA00023239"/>
    </source>
</evidence>
<gene>
    <name evidence="4" type="primary">dthadh</name>
    <name evidence="4" type="ORF">DSM104440_03049</name>
</gene>
<comment type="similarity">
    <text evidence="1">Belongs to the DSD1 family.</text>
</comment>
<organism evidence="4 5">
    <name type="scientific">Usitatibacter palustris</name>
    <dbReference type="NCBI Taxonomy" id="2732487"/>
    <lineage>
        <taxon>Bacteria</taxon>
        <taxon>Pseudomonadati</taxon>
        <taxon>Pseudomonadota</taxon>
        <taxon>Betaproteobacteria</taxon>
        <taxon>Nitrosomonadales</taxon>
        <taxon>Usitatibacteraceae</taxon>
        <taxon>Usitatibacter</taxon>
    </lineage>
</organism>
<dbReference type="InterPro" id="IPR026956">
    <property type="entry name" value="D-ser_dehydrat-like_dom"/>
</dbReference>
<dbReference type="Gene3D" id="2.40.37.20">
    <property type="entry name" value="D-serine dehydratase-like domain"/>
    <property type="match status" value="1"/>
</dbReference>
<dbReference type="InterPro" id="IPR042208">
    <property type="entry name" value="D-ser_dehydrat-like_sf"/>
</dbReference>
<dbReference type="EMBL" id="CP053073">
    <property type="protein sequence ID" value="QJR16220.1"/>
    <property type="molecule type" value="Genomic_DNA"/>
</dbReference>
<feature type="domain" description="D-serine dehydratase-like" evidence="3">
    <location>
        <begin position="250"/>
        <end position="357"/>
    </location>
</feature>
<keyword evidence="5" id="KW-1185">Reference proteome</keyword>
<dbReference type="SMART" id="SM01119">
    <property type="entry name" value="D-ser_dehydrat"/>
    <property type="match status" value="1"/>
</dbReference>
<evidence type="ECO:0000259" key="3">
    <source>
        <dbReference type="SMART" id="SM01119"/>
    </source>
</evidence>
<dbReference type="AlphaFoldDB" id="A0A6M4H9F2"/>
<dbReference type="PANTHER" id="PTHR28004:SF2">
    <property type="entry name" value="D-SERINE DEHYDRATASE"/>
    <property type="match status" value="1"/>
</dbReference>
<dbReference type="PANTHER" id="PTHR28004">
    <property type="entry name" value="ZGC:162816-RELATED"/>
    <property type="match status" value="1"/>
</dbReference>
<dbReference type="InterPro" id="IPR001608">
    <property type="entry name" value="Ala_racemase_N"/>
</dbReference>
<reference evidence="4 5" key="1">
    <citation type="submission" date="2020-04" db="EMBL/GenBank/DDBJ databases">
        <title>Usitatibacter rugosus gen. nov., sp. nov. and Usitatibacter palustris sp. nov., novel members of Usitatibacteraceae fam. nov. within the order Nitrosomonadales isolated from soil.</title>
        <authorList>
            <person name="Huber K.J."/>
            <person name="Neumann-Schaal M."/>
            <person name="Geppert A."/>
            <person name="Luckner M."/>
            <person name="Wanner G."/>
            <person name="Overmann J."/>
        </authorList>
    </citation>
    <scope>NUCLEOTIDE SEQUENCE [LARGE SCALE GENOMIC DNA]</scope>
    <source>
        <strain evidence="4 5">Swamp67</strain>
    </source>
</reference>
<protein>
    <submittedName>
        <fullName evidence="4">D-threo-3-hydroxyaspartate dehydratase</fullName>
        <ecNumber evidence="4">4.3.1.27</ecNumber>
    </submittedName>
</protein>
<dbReference type="EC" id="4.3.1.27" evidence="4"/>
<dbReference type="GO" id="GO:0036088">
    <property type="term" value="P:D-serine catabolic process"/>
    <property type="evidence" value="ECO:0007669"/>
    <property type="project" value="TreeGrafter"/>
</dbReference>